<dbReference type="SUPFAM" id="SSF52418">
    <property type="entry name" value="Nucleoside phosphorylase/phosphoribosyltransferase catalytic domain"/>
    <property type="match status" value="1"/>
</dbReference>
<dbReference type="InterPro" id="IPR000312">
    <property type="entry name" value="Glycosyl_Trfase_fam3"/>
</dbReference>
<organism evidence="5 6">
    <name type="scientific">Polyrhizophydium stewartii</name>
    <dbReference type="NCBI Taxonomy" id="2732419"/>
    <lineage>
        <taxon>Eukaryota</taxon>
        <taxon>Fungi</taxon>
        <taxon>Fungi incertae sedis</taxon>
        <taxon>Chytridiomycota</taxon>
        <taxon>Chytridiomycota incertae sedis</taxon>
        <taxon>Chytridiomycetes</taxon>
        <taxon>Rhizophydiales</taxon>
        <taxon>Rhizophydiales incertae sedis</taxon>
        <taxon>Polyrhizophydium</taxon>
    </lineage>
</organism>
<sequence>MTSSAPAPAPAGGHAPTSPLAAIIKDPAALTPATARSLAGDIMARPCRLSPTQVAAFLVVLKLRGKENDPAIIAAVAGAMRDAALPVVRLPFDVVDIVGTGGDGQNTFNVSTAASIVAAGAGAKVAKHGNRASSSTSGSADVLEALDCNLSAVSPAAVNEILHESNFCFLFAQVFHPAMKNVAGPRKELGVRTIFNLLGPMTNPAHPTRMVVGVFSRDLGHAMAEALHLSGVKSGWVVHGCVGLDEISPEGNTLVWQFDESGNITERTISPSADFGLPEHPLRDVVGGDAVENASTMRQLLSGELSGPILDFVLLNAAALLHVSGLAADLPAGVALARQSIASGAAKKQLELFSHASQRHHKTQ</sequence>
<dbReference type="PANTHER" id="PTHR43285:SF2">
    <property type="entry name" value="ANTHRANILATE PHOSPHORIBOSYLTRANSFERASE"/>
    <property type="match status" value="1"/>
</dbReference>
<gene>
    <name evidence="5" type="primary">TRP4</name>
    <name evidence="5" type="ORF">HK105_205059</name>
</gene>
<dbReference type="Gene3D" id="3.40.1030.10">
    <property type="entry name" value="Nucleoside phosphorylase/phosphoribosyltransferase catalytic domain"/>
    <property type="match status" value="1"/>
</dbReference>
<keyword evidence="1 5" id="KW-0328">Glycosyltransferase</keyword>
<proteinExistence type="inferred from homology"/>
<dbReference type="InterPro" id="IPR005940">
    <property type="entry name" value="Anthranilate_Pribosyl_Tfrase"/>
</dbReference>
<keyword evidence="6" id="KW-1185">Reference proteome</keyword>
<dbReference type="Proteomes" id="UP001527925">
    <property type="component" value="Unassembled WGS sequence"/>
</dbReference>
<dbReference type="GO" id="GO:0004048">
    <property type="term" value="F:anthranilate phosphoribosyltransferase activity"/>
    <property type="evidence" value="ECO:0007669"/>
    <property type="project" value="UniProtKB-EC"/>
</dbReference>
<dbReference type="HAMAP" id="MF_00211">
    <property type="entry name" value="TrpD"/>
    <property type="match status" value="1"/>
</dbReference>
<protein>
    <submittedName>
        <fullName evidence="5">Anthranilate phosphoribosyltransferase</fullName>
        <ecNumber evidence="5">2.4.2.18</ecNumber>
    </submittedName>
</protein>
<dbReference type="NCBIfam" id="TIGR01245">
    <property type="entry name" value="trpD"/>
    <property type="match status" value="1"/>
</dbReference>
<dbReference type="EC" id="2.4.2.18" evidence="5"/>
<evidence type="ECO:0000313" key="6">
    <source>
        <dbReference type="Proteomes" id="UP001527925"/>
    </source>
</evidence>
<dbReference type="InterPro" id="IPR035902">
    <property type="entry name" value="Nuc_phospho_transferase"/>
</dbReference>
<evidence type="ECO:0000259" key="3">
    <source>
        <dbReference type="Pfam" id="PF00591"/>
    </source>
</evidence>
<evidence type="ECO:0000256" key="2">
    <source>
        <dbReference type="ARBA" id="ARBA00022679"/>
    </source>
</evidence>
<keyword evidence="2 5" id="KW-0808">Transferase</keyword>
<evidence type="ECO:0000313" key="5">
    <source>
        <dbReference type="EMBL" id="KAL2915443.1"/>
    </source>
</evidence>
<reference evidence="5 6" key="1">
    <citation type="submission" date="2023-09" db="EMBL/GenBank/DDBJ databases">
        <title>Pangenome analysis of Batrachochytrium dendrobatidis and related Chytrids.</title>
        <authorList>
            <person name="Yacoub M.N."/>
            <person name="Stajich J.E."/>
            <person name="James T.Y."/>
        </authorList>
    </citation>
    <scope>NUCLEOTIDE SEQUENCE [LARGE SCALE GENOMIC DNA]</scope>
    <source>
        <strain evidence="5 6">JEL0888</strain>
    </source>
</reference>
<dbReference type="Pfam" id="PF00591">
    <property type="entry name" value="Glycos_transf_3"/>
    <property type="match status" value="1"/>
</dbReference>
<dbReference type="Gene3D" id="1.20.970.10">
    <property type="entry name" value="Transferase, Pyrimidine Nucleoside Phosphorylase, Chain C"/>
    <property type="match status" value="1"/>
</dbReference>
<name>A0ABR4N7C9_9FUNG</name>
<comment type="caution">
    <text evidence="5">The sequence shown here is derived from an EMBL/GenBank/DDBJ whole genome shotgun (WGS) entry which is preliminary data.</text>
</comment>
<feature type="domain" description="Glycosyl transferase family 3" evidence="3">
    <location>
        <begin position="93"/>
        <end position="346"/>
    </location>
</feature>
<accession>A0ABR4N7C9</accession>
<dbReference type="InterPro" id="IPR017459">
    <property type="entry name" value="Glycosyl_Trfase_fam3_N_dom"/>
</dbReference>
<dbReference type="EMBL" id="JADGIZ020000024">
    <property type="protein sequence ID" value="KAL2915443.1"/>
    <property type="molecule type" value="Genomic_DNA"/>
</dbReference>
<evidence type="ECO:0000259" key="4">
    <source>
        <dbReference type="Pfam" id="PF02885"/>
    </source>
</evidence>
<dbReference type="PANTHER" id="PTHR43285">
    <property type="entry name" value="ANTHRANILATE PHOSPHORIBOSYLTRANSFERASE"/>
    <property type="match status" value="1"/>
</dbReference>
<dbReference type="Pfam" id="PF02885">
    <property type="entry name" value="Glycos_trans_3N"/>
    <property type="match status" value="1"/>
</dbReference>
<feature type="domain" description="Glycosyl transferase family 3 N-terminal" evidence="4">
    <location>
        <begin position="28"/>
        <end position="84"/>
    </location>
</feature>
<evidence type="ECO:0000256" key="1">
    <source>
        <dbReference type="ARBA" id="ARBA00022676"/>
    </source>
</evidence>